<name>C1EEY9_MICCC</name>
<keyword evidence="3" id="KW-1185">Reference proteome</keyword>
<evidence type="ECO:0000313" key="3">
    <source>
        <dbReference type="Proteomes" id="UP000002009"/>
    </source>
</evidence>
<gene>
    <name evidence="2" type="ORF">MICPUN_62791</name>
</gene>
<dbReference type="SUPFAM" id="SSF49758">
    <property type="entry name" value="Calpain large subunit, middle domain (domain III)"/>
    <property type="match status" value="1"/>
</dbReference>
<feature type="region of interest" description="Disordered" evidence="1">
    <location>
        <begin position="1"/>
        <end position="33"/>
    </location>
</feature>
<protein>
    <submittedName>
        <fullName evidence="2">Uncharacterized protein</fullName>
    </submittedName>
</protein>
<dbReference type="GeneID" id="8247776"/>
<evidence type="ECO:0000256" key="1">
    <source>
        <dbReference type="SAM" id="MobiDB-lite"/>
    </source>
</evidence>
<evidence type="ECO:0000313" key="2">
    <source>
        <dbReference type="EMBL" id="ACO66324.1"/>
    </source>
</evidence>
<feature type="region of interest" description="Disordered" evidence="1">
    <location>
        <begin position="50"/>
        <end position="73"/>
    </location>
</feature>
<organism evidence="2 3">
    <name type="scientific">Micromonas commoda (strain RCC299 / NOUM17 / CCMP2709)</name>
    <name type="common">Picoplanktonic green alga</name>
    <dbReference type="NCBI Taxonomy" id="296587"/>
    <lineage>
        <taxon>Eukaryota</taxon>
        <taxon>Viridiplantae</taxon>
        <taxon>Chlorophyta</taxon>
        <taxon>Mamiellophyceae</taxon>
        <taxon>Mamiellales</taxon>
        <taxon>Mamiellaceae</taxon>
        <taxon>Micromonas</taxon>
    </lineage>
</organism>
<sequence length="384" mass="41741">MSAQPSPEPSLPPDEDPARYLSVPIGDEAPGEPRAHVIERVRGRWCERSAGGHVGAVGGGERPSPRSGATSSALRSNPMFVVQCESPCETRFFVTRQDGGSAADASLELFGLPCVRWNAARRMRGRRWMLVGEDYYRRVASSTDGPNDTSWTRERAADACDAGCTCLRCVAIERGGGGAELRATLDGDPRGYALMVCAEEPGEFTVRCVSTGPVRVTTTPRRTCVTAWGGWREVEGTDRGSRVHRNWDKNPQFLLEVCDDGVRRGRFAISLVCGSRWLSPSRASDGGKRTSGKRRRELCPIDGAIGFGITCCGSGELITETDYVYDDEIILEYDFGETKSTPGTDANQFRIVPSCYAPGVEGVFSLTVHSLDACGFKLEPIAPW</sequence>
<dbReference type="Gene3D" id="2.60.120.380">
    <property type="match status" value="1"/>
</dbReference>
<dbReference type="KEGG" id="mis:MICPUN_62791"/>
<dbReference type="InParanoid" id="C1EEY9"/>
<dbReference type="EMBL" id="CP001330">
    <property type="protein sequence ID" value="ACO66324.1"/>
    <property type="molecule type" value="Genomic_DNA"/>
</dbReference>
<dbReference type="Proteomes" id="UP000002009">
    <property type="component" value="Chromosome 11"/>
</dbReference>
<feature type="compositionally biased region" description="Gly residues" evidence="1">
    <location>
        <begin position="52"/>
        <end position="61"/>
    </location>
</feature>
<dbReference type="InterPro" id="IPR036213">
    <property type="entry name" value="Calpain_III_sf"/>
</dbReference>
<feature type="compositionally biased region" description="Pro residues" evidence="1">
    <location>
        <begin position="1"/>
        <end position="12"/>
    </location>
</feature>
<dbReference type="RefSeq" id="XP_002505066.1">
    <property type="nucleotide sequence ID" value="XM_002505020.1"/>
</dbReference>
<proteinExistence type="predicted"/>
<dbReference type="AlphaFoldDB" id="C1EEY9"/>
<accession>C1EEY9</accession>
<reference evidence="2 3" key="1">
    <citation type="journal article" date="2009" name="Science">
        <title>Green evolution and dynamic adaptations revealed by genomes of the marine picoeukaryotes Micromonas.</title>
        <authorList>
            <person name="Worden A.Z."/>
            <person name="Lee J.H."/>
            <person name="Mock T."/>
            <person name="Rouze P."/>
            <person name="Simmons M.P."/>
            <person name="Aerts A.L."/>
            <person name="Allen A.E."/>
            <person name="Cuvelier M.L."/>
            <person name="Derelle E."/>
            <person name="Everett M.V."/>
            <person name="Foulon E."/>
            <person name="Grimwood J."/>
            <person name="Gundlach H."/>
            <person name="Henrissat B."/>
            <person name="Napoli C."/>
            <person name="McDonald S.M."/>
            <person name="Parker M.S."/>
            <person name="Rombauts S."/>
            <person name="Salamov A."/>
            <person name="Von Dassow P."/>
            <person name="Badger J.H."/>
            <person name="Coutinho P.M."/>
            <person name="Demir E."/>
            <person name="Dubchak I."/>
            <person name="Gentemann C."/>
            <person name="Eikrem W."/>
            <person name="Gready J.E."/>
            <person name="John U."/>
            <person name="Lanier W."/>
            <person name="Lindquist E.A."/>
            <person name="Lucas S."/>
            <person name="Mayer K.F."/>
            <person name="Moreau H."/>
            <person name="Not F."/>
            <person name="Otillar R."/>
            <person name="Panaud O."/>
            <person name="Pangilinan J."/>
            <person name="Paulsen I."/>
            <person name="Piegu B."/>
            <person name="Poliakov A."/>
            <person name="Robbens S."/>
            <person name="Schmutz J."/>
            <person name="Toulza E."/>
            <person name="Wyss T."/>
            <person name="Zelensky A."/>
            <person name="Zhou K."/>
            <person name="Armbrust E.V."/>
            <person name="Bhattacharya D."/>
            <person name="Goodenough U.W."/>
            <person name="Van de Peer Y."/>
            <person name="Grigoriev I.V."/>
        </authorList>
    </citation>
    <scope>NUCLEOTIDE SEQUENCE [LARGE SCALE GENOMIC DNA]</scope>
    <source>
        <strain evidence="3">RCC299 / NOUM17</strain>
    </source>
</reference>